<dbReference type="Pfam" id="PF00912">
    <property type="entry name" value="Transgly"/>
    <property type="match status" value="1"/>
</dbReference>
<evidence type="ECO:0000259" key="15">
    <source>
        <dbReference type="Pfam" id="PF00905"/>
    </source>
</evidence>
<name>A0A562VAK7_9ACTN</name>
<feature type="transmembrane region" description="Helical" evidence="14">
    <location>
        <begin position="61"/>
        <end position="85"/>
    </location>
</feature>
<dbReference type="GO" id="GO:0071555">
    <property type="term" value="P:cell wall organization"/>
    <property type="evidence" value="ECO:0007669"/>
    <property type="project" value="UniProtKB-KW"/>
</dbReference>
<comment type="similarity">
    <text evidence="2">In the N-terminal section; belongs to the glycosyltransferase 51 family.</text>
</comment>
<dbReference type="PANTHER" id="PTHR32282:SF33">
    <property type="entry name" value="PEPTIDOGLYCAN GLYCOSYLTRANSFERASE"/>
    <property type="match status" value="1"/>
</dbReference>
<keyword evidence="3 17" id="KW-0121">Carboxypeptidase</keyword>
<keyword evidence="11" id="KW-0961">Cell wall biogenesis/degradation</keyword>
<evidence type="ECO:0000256" key="12">
    <source>
        <dbReference type="ARBA" id="ARBA00034000"/>
    </source>
</evidence>
<dbReference type="Gene3D" id="3.40.710.10">
    <property type="entry name" value="DD-peptidase/beta-lactamase superfamily"/>
    <property type="match status" value="1"/>
</dbReference>
<evidence type="ECO:0000256" key="13">
    <source>
        <dbReference type="ARBA" id="ARBA00049902"/>
    </source>
</evidence>
<keyword evidence="14" id="KW-0472">Membrane</keyword>
<keyword evidence="8" id="KW-0133">Cell shape</keyword>
<comment type="caution">
    <text evidence="17">The sequence shown here is derived from an EMBL/GenBank/DDBJ whole genome shotgun (WGS) entry which is preliminary data.</text>
</comment>
<gene>
    <name evidence="17" type="ORF">LX16_0606</name>
</gene>
<evidence type="ECO:0000256" key="11">
    <source>
        <dbReference type="ARBA" id="ARBA00023316"/>
    </source>
</evidence>
<dbReference type="InterPro" id="IPR036950">
    <property type="entry name" value="PBP_transglycosylase"/>
</dbReference>
<proteinExistence type="inferred from homology"/>
<dbReference type="AlphaFoldDB" id="A0A562VAK7"/>
<dbReference type="InterPro" id="IPR023346">
    <property type="entry name" value="Lysozyme-like_dom_sf"/>
</dbReference>
<evidence type="ECO:0000256" key="5">
    <source>
        <dbReference type="ARBA" id="ARBA00022676"/>
    </source>
</evidence>
<evidence type="ECO:0000256" key="8">
    <source>
        <dbReference type="ARBA" id="ARBA00022960"/>
    </source>
</evidence>
<accession>A0A562VAK7</accession>
<dbReference type="GO" id="GO:0006508">
    <property type="term" value="P:proteolysis"/>
    <property type="evidence" value="ECO:0007669"/>
    <property type="project" value="UniProtKB-KW"/>
</dbReference>
<feature type="domain" description="Glycosyl transferase family 51" evidence="16">
    <location>
        <begin position="121"/>
        <end position="304"/>
    </location>
</feature>
<dbReference type="GO" id="GO:0008360">
    <property type="term" value="P:regulation of cell shape"/>
    <property type="evidence" value="ECO:0007669"/>
    <property type="project" value="UniProtKB-KW"/>
</dbReference>
<dbReference type="GO" id="GO:0008955">
    <property type="term" value="F:peptidoglycan glycosyltransferase activity"/>
    <property type="evidence" value="ECO:0007669"/>
    <property type="project" value="UniProtKB-EC"/>
</dbReference>
<dbReference type="InterPro" id="IPR012338">
    <property type="entry name" value="Beta-lactam/transpept-like"/>
</dbReference>
<evidence type="ECO:0000256" key="9">
    <source>
        <dbReference type="ARBA" id="ARBA00022984"/>
    </source>
</evidence>
<dbReference type="InterPro" id="IPR050396">
    <property type="entry name" value="Glycosyltr_51/Transpeptidase"/>
</dbReference>
<evidence type="ECO:0000313" key="17">
    <source>
        <dbReference type="EMBL" id="TWJ14912.1"/>
    </source>
</evidence>
<keyword evidence="4" id="KW-0645">Protease</keyword>
<evidence type="ECO:0000259" key="16">
    <source>
        <dbReference type="Pfam" id="PF00912"/>
    </source>
</evidence>
<sequence length="756" mass="81348">MAGFLGKSAPNRVTGALRSIVMGWKRGARGDGEERETAMTNLFRHGTREKATRAATGLRSVLKLGVLAGLLVALLVFPVVALGGVSAKAGLDSIDRLSVKLGESDPPQTSYVYAADGTTLISQFFDEFRRNVPLDEVAPIMQKAVIAAEDARFYSHNGVDMKGILRAAAANRRSGEVEQGASTLTMQYVRGALRLNAETSEEVLAVTEQTASRKVREMRLAMATEEQLTKNEILERYLNQVYFGHRAYGIYAASYVYFSKSPKDLTLTQAATLAGLIQAPSAYDPAASDKTMATKRRNWVIDRMAGLGYVSTEQAEKTKAKPIELDLSQPSNSCMDLSKQAKMYGFFCDFVRHWWRAQPQFGETPRDRENNLRRGGYTIITSVEPNVQEKVYDRVVETQSKDSRFAHGVVAVEAGTGRVKAMAVNRNFDIDQSGNGTHSHPVAAGKGMKGNYPNTVNALLGGGSMAGYQAGSTFKMFTMLAALEEGMPLDTKIYSPHRVRTQYPVASGPASCGGVWCPSNASGAMTGTQTMWSGFGKSVNTYFAQLIQRVGADKAVKMAERLGLHWRSSTDAYFADPERSAGWGAFTLGVADTTPLEMAGAYATVAAEGIYCEPTPILKAVDQQGRDLPEAAPDCHREVDAQVARAATDAARCVTGYKAAKGGCGSWSTAPGFYNDVGRPVAGKTGTTDSTRAAWFVGFTPELAVASFIADPDNPFNAVGDGNSQKPIDTAAVTLRAALKGQPEQKFTPPKGSVVH</sequence>
<dbReference type="InterPro" id="IPR001460">
    <property type="entry name" value="PCN-bd_Tpept"/>
</dbReference>
<comment type="catalytic activity">
    <reaction evidence="13">
        <text>[GlcNAc-(1-&gt;4)-Mur2Ac(oyl-L-Ala-gamma-D-Glu-L-Lys-D-Ala-D-Ala)](n)-di-trans,octa-cis-undecaprenyl diphosphate + beta-D-GlcNAc-(1-&gt;4)-Mur2Ac(oyl-L-Ala-gamma-D-Glu-L-Lys-D-Ala-D-Ala)-di-trans,octa-cis-undecaprenyl diphosphate = [GlcNAc-(1-&gt;4)-Mur2Ac(oyl-L-Ala-gamma-D-Glu-L-Lys-D-Ala-D-Ala)](n+1)-di-trans,octa-cis-undecaprenyl diphosphate + di-trans,octa-cis-undecaprenyl diphosphate + H(+)</text>
        <dbReference type="Rhea" id="RHEA:23708"/>
        <dbReference type="Rhea" id="RHEA-COMP:9602"/>
        <dbReference type="Rhea" id="RHEA-COMP:9603"/>
        <dbReference type="ChEBI" id="CHEBI:15378"/>
        <dbReference type="ChEBI" id="CHEBI:58405"/>
        <dbReference type="ChEBI" id="CHEBI:60033"/>
        <dbReference type="ChEBI" id="CHEBI:78435"/>
        <dbReference type="EC" id="2.4.99.28"/>
    </reaction>
</comment>
<dbReference type="InterPro" id="IPR001264">
    <property type="entry name" value="Glyco_trans_51"/>
</dbReference>
<evidence type="ECO:0000256" key="3">
    <source>
        <dbReference type="ARBA" id="ARBA00022645"/>
    </source>
</evidence>
<feature type="domain" description="Penicillin-binding protein transpeptidase" evidence="15">
    <location>
        <begin position="408"/>
        <end position="718"/>
    </location>
</feature>
<keyword evidence="10" id="KW-0511">Multifunctional enzyme</keyword>
<protein>
    <submittedName>
        <fullName evidence="17">Membrane peptidoglycan carboxypeptidase</fullName>
    </submittedName>
</protein>
<dbReference type="SUPFAM" id="SSF56601">
    <property type="entry name" value="beta-lactamase/transpeptidase-like"/>
    <property type="match status" value="1"/>
</dbReference>
<dbReference type="Proteomes" id="UP000321617">
    <property type="component" value="Unassembled WGS sequence"/>
</dbReference>
<dbReference type="EMBL" id="VLLL01000005">
    <property type="protein sequence ID" value="TWJ14912.1"/>
    <property type="molecule type" value="Genomic_DNA"/>
</dbReference>
<keyword evidence="5" id="KW-0328">Glycosyltransferase</keyword>
<dbReference type="FunFam" id="1.10.3810.10:FF:000001">
    <property type="entry name" value="Penicillin-binding protein 1A"/>
    <property type="match status" value="1"/>
</dbReference>
<keyword evidence="7" id="KW-0378">Hydrolase</keyword>
<evidence type="ECO:0000256" key="1">
    <source>
        <dbReference type="ARBA" id="ARBA00007090"/>
    </source>
</evidence>
<dbReference type="Gene3D" id="1.10.3810.10">
    <property type="entry name" value="Biosynthetic peptidoglycan transglycosylase-like"/>
    <property type="match status" value="1"/>
</dbReference>
<dbReference type="SUPFAM" id="SSF53955">
    <property type="entry name" value="Lysozyme-like"/>
    <property type="match status" value="1"/>
</dbReference>
<dbReference type="Pfam" id="PF00905">
    <property type="entry name" value="Transpeptidase"/>
    <property type="match status" value="1"/>
</dbReference>
<keyword evidence="6" id="KW-0808">Transferase</keyword>
<evidence type="ECO:0000256" key="10">
    <source>
        <dbReference type="ARBA" id="ARBA00023268"/>
    </source>
</evidence>
<dbReference type="GO" id="GO:0009252">
    <property type="term" value="P:peptidoglycan biosynthetic process"/>
    <property type="evidence" value="ECO:0007669"/>
    <property type="project" value="UniProtKB-KW"/>
</dbReference>
<evidence type="ECO:0000256" key="4">
    <source>
        <dbReference type="ARBA" id="ARBA00022670"/>
    </source>
</evidence>
<dbReference type="GO" id="GO:0008658">
    <property type="term" value="F:penicillin binding"/>
    <property type="evidence" value="ECO:0007669"/>
    <property type="project" value="InterPro"/>
</dbReference>
<evidence type="ECO:0000256" key="2">
    <source>
        <dbReference type="ARBA" id="ARBA00007739"/>
    </source>
</evidence>
<evidence type="ECO:0000256" key="7">
    <source>
        <dbReference type="ARBA" id="ARBA00022801"/>
    </source>
</evidence>
<comment type="similarity">
    <text evidence="1">In the C-terminal section; belongs to the transpeptidase family.</text>
</comment>
<comment type="catalytic activity">
    <reaction evidence="12">
        <text>Preferential cleavage: (Ac)2-L-Lys-D-Ala-|-D-Ala. Also transpeptidation of peptidyl-alanyl moieties that are N-acyl substituents of D-alanine.</text>
        <dbReference type="EC" id="3.4.16.4"/>
    </reaction>
</comment>
<evidence type="ECO:0000256" key="6">
    <source>
        <dbReference type="ARBA" id="ARBA00022679"/>
    </source>
</evidence>
<reference evidence="17 18" key="1">
    <citation type="journal article" date="2013" name="Stand. Genomic Sci.">
        <title>Genomic Encyclopedia of Type Strains, Phase I: The one thousand microbial genomes (KMG-I) project.</title>
        <authorList>
            <person name="Kyrpides N.C."/>
            <person name="Woyke T."/>
            <person name="Eisen J.A."/>
            <person name="Garrity G."/>
            <person name="Lilburn T.G."/>
            <person name="Beck B.J."/>
            <person name="Whitman W.B."/>
            <person name="Hugenholtz P."/>
            <person name="Klenk H.P."/>
        </authorList>
    </citation>
    <scope>NUCLEOTIDE SEQUENCE [LARGE SCALE GENOMIC DNA]</scope>
    <source>
        <strain evidence="17 18">DSM 45044</strain>
    </source>
</reference>
<keyword evidence="14" id="KW-0812">Transmembrane</keyword>
<dbReference type="GO" id="GO:0030288">
    <property type="term" value="C:outer membrane-bounded periplasmic space"/>
    <property type="evidence" value="ECO:0007669"/>
    <property type="project" value="TreeGrafter"/>
</dbReference>
<evidence type="ECO:0000313" key="18">
    <source>
        <dbReference type="Proteomes" id="UP000321617"/>
    </source>
</evidence>
<dbReference type="GO" id="GO:0009002">
    <property type="term" value="F:serine-type D-Ala-D-Ala carboxypeptidase activity"/>
    <property type="evidence" value="ECO:0007669"/>
    <property type="project" value="UniProtKB-EC"/>
</dbReference>
<keyword evidence="14" id="KW-1133">Transmembrane helix</keyword>
<keyword evidence="18" id="KW-1185">Reference proteome</keyword>
<evidence type="ECO:0000256" key="14">
    <source>
        <dbReference type="SAM" id="Phobius"/>
    </source>
</evidence>
<dbReference type="PANTHER" id="PTHR32282">
    <property type="entry name" value="BINDING PROTEIN TRANSPEPTIDASE, PUTATIVE-RELATED"/>
    <property type="match status" value="1"/>
</dbReference>
<keyword evidence="9" id="KW-0573">Peptidoglycan synthesis</keyword>
<organism evidence="17 18">
    <name type="scientific">Stackebrandtia albiflava</name>
    <dbReference type="NCBI Taxonomy" id="406432"/>
    <lineage>
        <taxon>Bacteria</taxon>
        <taxon>Bacillati</taxon>
        <taxon>Actinomycetota</taxon>
        <taxon>Actinomycetes</taxon>
        <taxon>Glycomycetales</taxon>
        <taxon>Glycomycetaceae</taxon>
        <taxon>Stackebrandtia</taxon>
    </lineage>
</organism>